<evidence type="ECO:0000256" key="1">
    <source>
        <dbReference type="PIRSR" id="PIRSR602169-1"/>
    </source>
</evidence>
<gene>
    <name evidence="2" type="ORF">CJ255_15065</name>
</gene>
<dbReference type="EMBL" id="NQWI01000080">
    <property type="protein sequence ID" value="PDW02232.1"/>
    <property type="molecule type" value="Genomic_DNA"/>
</dbReference>
<dbReference type="AlphaFoldDB" id="A0A2A6RGT6"/>
<dbReference type="SUPFAM" id="SSF48371">
    <property type="entry name" value="ARM repeat"/>
    <property type="match status" value="1"/>
</dbReference>
<comment type="caution">
    <text evidence="2">The sequence shown here is derived from an EMBL/GenBank/DDBJ whole genome shotgun (WGS) entry which is preliminary data.</text>
</comment>
<dbReference type="Gene3D" id="3.40.30.160">
    <property type="entry name" value="Collagenase ColT, N-terminal domain"/>
    <property type="match status" value="1"/>
</dbReference>
<keyword evidence="3" id="KW-1185">Reference proteome</keyword>
<accession>A0A2A6RGT6</accession>
<evidence type="ECO:0008006" key="4">
    <source>
        <dbReference type="Google" id="ProtNLM"/>
    </source>
</evidence>
<dbReference type="Gene3D" id="1.10.390.20">
    <property type="match status" value="1"/>
</dbReference>
<dbReference type="GO" id="GO:0006508">
    <property type="term" value="P:proteolysis"/>
    <property type="evidence" value="ECO:0007669"/>
    <property type="project" value="InterPro"/>
</dbReference>
<dbReference type="GO" id="GO:0008270">
    <property type="term" value="F:zinc ion binding"/>
    <property type="evidence" value="ECO:0007669"/>
    <property type="project" value="InterPro"/>
</dbReference>
<dbReference type="InterPro" id="IPR016024">
    <property type="entry name" value="ARM-type_fold"/>
</dbReference>
<protein>
    <recommendedName>
        <fullName evidence="4">DUF1570 domain-containing protein</fullName>
    </recommendedName>
</protein>
<dbReference type="GO" id="GO:0005576">
    <property type="term" value="C:extracellular region"/>
    <property type="evidence" value="ECO:0007669"/>
    <property type="project" value="InterPro"/>
</dbReference>
<reference evidence="3" key="1">
    <citation type="submission" date="2017-08" db="EMBL/GenBank/DDBJ databases">
        <authorList>
            <person name="Grouzdev D.S."/>
            <person name="Gaisin V.A."/>
            <person name="Rysina M.S."/>
            <person name="Gorlenko V.M."/>
        </authorList>
    </citation>
    <scope>NUCLEOTIDE SEQUENCE [LARGE SCALE GENOMIC DNA]</scope>
    <source>
        <strain evidence="3">Kir15-3F</strain>
    </source>
</reference>
<sequence length="574" mass="62413">MLTSSALPVALAPRPQPIVATPACPQIYYADAAALLAALPTADYGCTEELARALRPRADQALVTELLALAQTGPDARAQRNALRTLGRLAASAPRSHTYELLHYTNGAALQSLAVDLLATSNDNFLLQDAVWLLDTFFYPSLGAAPVLAQVADTAELAPALRYRAAAARARLLLARPGPLDPSDRAFILNGLTSDDAGVRSAAATAIAHLRPAQQREAHHELEAALVAAWHAEPALSLAPDPPDPRALSQFSFQESSPTSLSARAAIARARDRLAGHQHAFYLEALRVEYEALALPATHVQPGACPMPIAAQRLPLINAVINVARCATEWSIIRSGLPAAQLPSLSAEVARTHAAWHALVGPALAQRLPDAHGRPLTIMIFARQGIYRDYMRAFTSFRVDVDGVYDQESATIYTYQRTAAQSANSLEESLRHELAHHYAATRLFPGDWHTPGYHREPKGWADEGLAELFAGLGPDGFAPRPAQLARLCARAHAPPLTTLLAQRTGYDAFGHFDYDAAWAFTFYMQRQQPVALRRIYAAYRSNSYRLAHWEASAGISIVQAEAEWHQAIRVWCSF</sequence>
<dbReference type="RefSeq" id="WP_097644923.1">
    <property type="nucleotide sequence ID" value="NZ_NQWI01000080.1"/>
</dbReference>
<dbReference type="InterPro" id="IPR002169">
    <property type="entry name" value="Peptidase_M9A/M9B"/>
</dbReference>
<dbReference type="Pfam" id="PF01752">
    <property type="entry name" value="Peptidase_M9"/>
    <property type="match status" value="1"/>
</dbReference>
<name>A0A2A6RGT6_9CHLR</name>
<evidence type="ECO:0000313" key="3">
    <source>
        <dbReference type="Proteomes" id="UP000220527"/>
    </source>
</evidence>
<dbReference type="GO" id="GO:0004222">
    <property type="term" value="F:metalloendopeptidase activity"/>
    <property type="evidence" value="ECO:0007669"/>
    <property type="project" value="InterPro"/>
</dbReference>
<proteinExistence type="predicted"/>
<evidence type="ECO:0000313" key="2">
    <source>
        <dbReference type="EMBL" id="PDW02232.1"/>
    </source>
</evidence>
<dbReference type="Proteomes" id="UP000220527">
    <property type="component" value="Unassembled WGS sequence"/>
</dbReference>
<organism evidence="2 3">
    <name type="scientific">Candidatus Viridilinea mediisalina</name>
    <dbReference type="NCBI Taxonomy" id="2024553"/>
    <lineage>
        <taxon>Bacteria</taxon>
        <taxon>Bacillati</taxon>
        <taxon>Chloroflexota</taxon>
        <taxon>Chloroflexia</taxon>
        <taxon>Chloroflexales</taxon>
        <taxon>Chloroflexineae</taxon>
        <taxon>Oscillochloridaceae</taxon>
        <taxon>Candidatus Viridilinea</taxon>
    </lineage>
</organism>
<feature type="active site" evidence="1">
    <location>
        <position position="433"/>
    </location>
</feature>